<dbReference type="PIRSF" id="PIRSF000189">
    <property type="entry name" value="D-aa_oxidase"/>
    <property type="match status" value="1"/>
</dbReference>
<keyword evidence="5" id="KW-0560">Oxidoreductase</keyword>
<keyword evidence="3" id="KW-0285">Flavoprotein</keyword>
<protein>
    <recommendedName>
        <fullName evidence="6">FAD dependent oxidoreductase domain-containing protein</fullName>
    </recommendedName>
</protein>
<evidence type="ECO:0000313" key="8">
    <source>
        <dbReference type="Proteomes" id="UP001359485"/>
    </source>
</evidence>
<dbReference type="SUPFAM" id="SSF51971">
    <property type="entry name" value="Nucleotide-binding domain"/>
    <property type="match status" value="1"/>
</dbReference>
<evidence type="ECO:0000313" key="7">
    <source>
        <dbReference type="EMBL" id="KAK6634219.1"/>
    </source>
</evidence>
<name>A0ABR1B3X4_POLSC</name>
<dbReference type="Proteomes" id="UP001359485">
    <property type="component" value="Unassembled WGS sequence"/>
</dbReference>
<evidence type="ECO:0000256" key="5">
    <source>
        <dbReference type="ARBA" id="ARBA00023002"/>
    </source>
</evidence>
<dbReference type="SUPFAM" id="SSF54373">
    <property type="entry name" value="FAD-linked reductases, C-terminal domain"/>
    <property type="match status" value="1"/>
</dbReference>
<comment type="similarity">
    <text evidence="2">Belongs to the DAMOX/DASOX family.</text>
</comment>
<evidence type="ECO:0000259" key="6">
    <source>
        <dbReference type="Pfam" id="PF01266"/>
    </source>
</evidence>
<proteinExistence type="inferred from homology"/>
<evidence type="ECO:0000256" key="2">
    <source>
        <dbReference type="ARBA" id="ARBA00006730"/>
    </source>
</evidence>
<accession>A0ABR1B3X4</accession>
<dbReference type="PANTHER" id="PTHR11530">
    <property type="entry name" value="D-AMINO ACID OXIDASE"/>
    <property type="match status" value="1"/>
</dbReference>
<evidence type="ECO:0000256" key="1">
    <source>
        <dbReference type="ARBA" id="ARBA00001974"/>
    </source>
</evidence>
<dbReference type="Gene3D" id="3.30.9.10">
    <property type="entry name" value="D-Amino Acid Oxidase, subunit A, domain 2"/>
    <property type="match status" value="1"/>
</dbReference>
<organism evidence="7 8">
    <name type="scientific">Polyplax serrata</name>
    <name type="common">Common mouse louse</name>
    <dbReference type="NCBI Taxonomy" id="468196"/>
    <lineage>
        <taxon>Eukaryota</taxon>
        <taxon>Metazoa</taxon>
        <taxon>Ecdysozoa</taxon>
        <taxon>Arthropoda</taxon>
        <taxon>Hexapoda</taxon>
        <taxon>Insecta</taxon>
        <taxon>Pterygota</taxon>
        <taxon>Neoptera</taxon>
        <taxon>Paraneoptera</taxon>
        <taxon>Psocodea</taxon>
        <taxon>Troctomorpha</taxon>
        <taxon>Phthiraptera</taxon>
        <taxon>Anoplura</taxon>
        <taxon>Polyplacidae</taxon>
        <taxon>Polyplax</taxon>
    </lineage>
</organism>
<keyword evidence="4" id="KW-0274">FAD</keyword>
<comment type="caution">
    <text evidence="7">The sequence shown here is derived from an EMBL/GenBank/DDBJ whole genome shotgun (WGS) entry which is preliminary data.</text>
</comment>
<feature type="domain" description="FAD dependent oxidoreductase" evidence="6">
    <location>
        <begin position="5"/>
        <end position="322"/>
    </location>
</feature>
<dbReference type="InterPro" id="IPR023209">
    <property type="entry name" value="DAO"/>
</dbReference>
<sequence length="335" mass="37718">MKFGVLGAGVIGLSTGLELQKQYPNASVTLLAEKFNRETTSDVAAGIFRPGPSFSTHSEDDTRYVIEESFKHYDEIRRNHDALLTGVSEVSGYIFSSDNPSIVENELIQHIVPLYRKATEEELKICPGNWNFGSFFTTVLTECRRYLPWCLHRFQENHGQVIEKKIGSFNDLSEYNFDVVFNCSGFGAKSLLKDRKLVPIRGQVIKVSAPWIKNFFYADYDTYVIPGLDGVTLGGCRNYDGYDTNLSRHDSAAIWERCTRLVPSLMNCTIERESVGLRPHRDPVRIETELIQTKSKPIKCVHNYGHGGYGVTTAPGSAKLAVKFGHVFLNKKSKM</sequence>
<keyword evidence="8" id="KW-1185">Reference proteome</keyword>
<dbReference type="InterPro" id="IPR006076">
    <property type="entry name" value="FAD-dep_OxRdtase"/>
</dbReference>
<evidence type="ECO:0000256" key="3">
    <source>
        <dbReference type="ARBA" id="ARBA00022630"/>
    </source>
</evidence>
<reference evidence="7 8" key="1">
    <citation type="submission" date="2023-09" db="EMBL/GenBank/DDBJ databases">
        <title>Genomes of two closely related lineages of the louse Polyplax serrata with different host specificities.</title>
        <authorList>
            <person name="Martinu J."/>
            <person name="Tarabai H."/>
            <person name="Stefka J."/>
            <person name="Hypsa V."/>
        </authorList>
    </citation>
    <scope>NUCLEOTIDE SEQUENCE [LARGE SCALE GENOMIC DNA]</scope>
    <source>
        <strain evidence="7">98ZLc_SE</strain>
    </source>
</reference>
<dbReference type="EMBL" id="JAWJWF010000004">
    <property type="protein sequence ID" value="KAK6634219.1"/>
    <property type="molecule type" value="Genomic_DNA"/>
</dbReference>
<evidence type="ECO:0000256" key="4">
    <source>
        <dbReference type="ARBA" id="ARBA00022827"/>
    </source>
</evidence>
<gene>
    <name evidence="7" type="ORF">RUM44_004827</name>
</gene>
<dbReference type="Pfam" id="PF01266">
    <property type="entry name" value="DAO"/>
    <property type="match status" value="1"/>
</dbReference>
<dbReference type="Gene3D" id="3.40.50.720">
    <property type="entry name" value="NAD(P)-binding Rossmann-like Domain"/>
    <property type="match status" value="1"/>
</dbReference>
<dbReference type="PANTHER" id="PTHR11530:SF17">
    <property type="entry name" value="RE49860P"/>
    <property type="match status" value="1"/>
</dbReference>
<comment type="cofactor">
    <cofactor evidence="1">
        <name>FAD</name>
        <dbReference type="ChEBI" id="CHEBI:57692"/>
    </cofactor>
</comment>